<sequence length="189" mass="20776">MAIRFLTTARLHDCTTARLHDCTTARLHDCTTARLHDCTAARVRFPGGPVILPSSRQAVPIERHSSELSCATSRRDPHRRRPCMRRSAAIHRAFQPSSACGHAFDTNVRFACAKRAPDAERTILSAQSAAAAALRFPASTRVGQPPRHAAGRTATRGRTQQFMLRGRLKTVDSYRAGGPNRDKPHFGDA</sequence>
<reference evidence="2 3" key="1">
    <citation type="submission" date="2018-06" db="EMBL/GenBank/DDBJ databases">
        <title>Towards the identification of Burkholderia cepacia strain which caused fatal septicemia.</title>
        <authorList>
            <person name="Bui L.A.T."/>
            <person name="Zakharova I.B."/>
            <person name="Shpak I.M."/>
            <person name="Teteryatnikova N."/>
            <person name="Ustinov D.V."/>
            <person name="Kuzyutina Y.A."/>
            <person name="Nguyen H.N."/>
            <person name="Antonov A.S."/>
            <person name="Avdyusheva E.F."/>
            <person name="Victorov D.V."/>
        </authorList>
    </citation>
    <scope>NUCLEOTIDE SEQUENCE [LARGE SCALE GENOMIC DNA]</scope>
    <source>
        <strain evidence="2 3">PT02</strain>
    </source>
</reference>
<comment type="caution">
    <text evidence="2">The sequence shown here is derived from an EMBL/GenBank/DDBJ whole genome shotgun (WGS) entry which is preliminary data.</text>
</comment>
<dbReference type="EMBL" id="QLUZ01000005">
    <property type="protein sequence ID" value="RAQ11691.1"/>
    <property type="molecule type" value="Genomic_DNA"/>
</dbReference>
<feature type="region of interest" description="Disordered" evidence="1">
    <location>
        <begin position="166"/>
        <end position="189"/>
    </location>
</feature>
<evidence type="ECO:0000256" key="1">
    <source>
        <dbReference type="SAM" id="MobiDB-lite"/>
    </source>
</evidence>
<gene>
    <name evidence="2" type="ORF">DPR02_10240</name>
</gene>
<evidence type="ECO:0000313" key="2">
    <source>
        <dbReference type="EMBL" id="RAQ11691.1"/>
    </source>
</evidence>
<feature type="compositionally biased region" description="Basic and acidic residues" evidence="1">
    <location>
        <begin position="180"/>
        <end position="189"/>
    </location>
</feature>
<dbReference type="AlphaFoldDB" id="A0AAQ0FEC8"/>
<name>A0AAQ0FEC8_BURCE</name>
<proteinExistence type="predicted"/>
<protein>
    <submittedName>
        <fullName evidence="2">Uncharacterized protein</fullName>
    </submittedName>
</protein>
<organism evidence="2 3">
    <name type="scientific">Burkholderia cepacia</name>
    <name type="common">Pseudomonas cepacia</name>
    <dbReference type="NCBI Taxonomy" id="292"/>
    <lineage>
        <taxon>Bacteria</taxon>
        <taxon>Pseudomonadati</taxon>
        <taxon>Pseudomonadota</taxon>
        <taxon>Betaproteobacteria</taxon>
        <taxon>Burkholderiales</taxon>
        <taxon>Burkholderiaceae</taxon>
        <taxon>Burkholderia</taxon>
        <taxon>Burkholderia cepacia complex</taxon>
    </lineage>
</organism>
<evidence type="ECO:0000313" key="3">
    <source>
        <dbReference type="Proteomes" id="UP000248899"/>
    </source>
</evidence>
<accession>A0AAQ0FEC8</accession>
<dbReference type="Proteomes" id="UP000248899">
    <property type="component" value="Unassembled WGS sequence"/>
</dbReference>